<dbReference type="Pfam" id="PF03358">
    <property type="entry name" value="FMN_red"/>
    <property type="match status" value="1"/>
</dbReference>
<sequence>MAKIVTLSGSPSNPSRTDALLAYVTRLLAGQGHDVQAISVRDLPATPLLAADVSDPEIRHAIQALTDADGVVIGSPVYKATYSGLLKSFIDLLPMTALSGKAVLPLMTGGSTAHVLALDFGLKPLLSILEATSISAGRFVRSADITSYPDGGVVLETSAAQAVLETTTSFLAELRLRAPFDVDAADRDASARVSAPELAAPRPGSIAPSARPEPPSARPEPPAPRARHTRVPAEDLEVRKVAPDDPLLVPLRSELAVEYSSRYVFAPGTALEGLHQEEEENRPDTFVLLLHDGQPVAGGAIRPFETGTAEVKRVWTATNYRRQGLARRVMAELEAAAREYGYRRLFLTTGNRQPEARELYLRAGYTPLFDPNEDLNQLKKLAFSRELYPAIAGAERDQTNDHNQADELRQEAS</sequence>
<dbReference type="InterPro" id="IPR020048">
    <property type="entry name" value="NADPH-dep_FMN_reduc_SsuE"/>
</dbReference>
<dbReference type="InterPro" id="IPR000182">
    <property type="entry name" value="GNAT_dom"/>
</dbReference>
<gene>
    <name evidence="7" type="primary">ssuE</name>
    <name evidence="7" type="ORF">LWF01_14370</name>
</gene>
<feature type="region of interest" description="Disordered" evidence="4">
    <location>
        <begin position="392"/>
        <end position="413"/>
    </location>
</feature>
<evidence type="ECO:0000313" key="7">
    <source>
        <dbReference type="EMBL" id="WGW11263.1"/>
    </source>
</evidence>
<evidence type="ECO:0000259" key="5">
    <source>
        <dbReference type="Pfam" id="PF00583"/>
    </source>
</evidence>
<dbReference type="CDD" id="cd04301">
    <property type="entry name" value="NAT_SF"/>
    <property type="match status" value="1"/>
</dbReference>
<protein>
    <submittedName>
        <fullName evidence="7">NADPH-dependent FMN reductase</fullName>
        <ecNumber evidence="7">1.5.1.38</ecNumber>
    </submittedName>
</protein>
<proteinExistence type="predicted"/>
<dbReference type="EC" id="1.5.1.38" evidence="7"/>
<dbReference type="InterPro" id="IPR016181">
    <property type="entry name" value="Acyl_CoA_acyltransferase"/>
</dbReference>
<evidence type="ECO:0000259" key="6">
    <source>
        <dbReference type="Pfam" id="PF03358"/>
    </source>
</evidence>
<feature type="domain" description="NADPH-dependent FMN reductase-like" evidence="6">
    <location>
        <begin position="3"/>
        <end position="140"/>
    </location>
</feature>
<feature type="compositionally biased region" description="Pro residues" evidence="4">
    <location>
        <begin position="211"/>
        <end position="224"/>
    </location>
</feature>
<reference evidence="7 8" key="1">
    <citation type="submission" date="2023-05" db="EMBL/GenBank/DDBJ databases">
        <title>Lithophilousrod everest ZFBP1038 complete genpme.</title>
        <authorList>
            <person name="Tian M."/>
        </authorList>
    </citation>
    <scope>NUCLEOTIDE SEQUENCE [LARGE SCALE GENOMIC DNA]</scope>
    <source>
        <strain evidence="7 8">ZFBP1038</strain>
    </source>
</reference>
<dbReference type="Proteomes" id="UP001209083">
    <property type="component" value="Chromosome"/>
</dbReference>
<keyword evidence="1" id="KW-0285">Flavoprotein</keyword>
<evidence type="ECO:0000256" key="3">
    <source>
        <dbReference type="ARBA" id="ARBA00023002"/>
    </source>
</evidence>
<dbReference type="SUPFAM" id="SSF55729">
    <property type="entry name" value="Acyl-CoA N-acyltransferases (Nat)"/>
    <property type="match status" value="1"/>
</dbReference>
<keyword evidence="8" id="KW-1185">Reference proteome</keyword>
<name>A0ABY8QQK8_9MICO</name>
<dbReference type="Gene3D" id="3.40.630.30">
    <property type="match status" value="1"/>
</dbReference>
<feature type="domain" description="N-acetyltransferase" evidence="5">
    <location>
        <begin position="274"/>
        <end position="365"/>
    </location>
</feature>
<accession>A0ABY8QQK8</accession>
<dbReference type="InterPro" id="IPR005025">
    <property type="entry name" value="FMN_Rdtase-like_dom"/>
</dbReference>
<dbReference type="InterPro" id="IPR051814">
    <property type="entry name" value="NAD(P)H-dep_FMN_reductase"/>
</dbReference>
<evidence type="ECO:0000256" key="2">
    <source>
        <dbReference type="ARBA" id="ARBA00022643"/>
    </source>
</evidence>
<dbReference type="SUPFAM" id="SSF52218">
    <property type="entry name" value="Flavoproteins"/>
    <property type="match status" value="1"/>
</dbReference>
<dbReference type="NCBIfam" id="TIGR03567">
    <property type="entry name" value="FMN_reduc_SsuE"/>
    <property type="match status" value="1"/>
</dbReference>
<evidence type="ECO:0000256" key="4">
    <source>
        <dbReference type="SAM" id="MobiDB-lite"/>
    </source>
</evidence>
<keyword evidence="2" id="KW-0288">FMN</keyword>
<dbReference type="RefSeq" id="WP_349638048.1">
    <property type="nucleotide sequence ID" value="NZ_CP090958.1"/>
</dbReference>
<keyword evidence="3 7" id="KW-0560">Oxidoreductase</keyword>
<dbReference type="GO" id="GO:0052873">
    <property type="term" value="F:FMN reductase (NADPH) activity"/>
    <property type="evidence" value="ECO:0007669"/>
    <property type="project" value="UniProtKB-EC"/>
</dbReference>
<dbReference type="PANTHER" id="PTHR43408:SF1">
    <property type="entry name" value="FMN REDUCTASE (NADPH)"/>
    <property type="match status" value="1"/>
</dbReference>
<dbReference type="InterPro" id="IPR029039">
    <property type="entry name" value="Flavoprotein-like_sf"/>
</dbReference>
<feature type="compositionally biased region" description="Basic and acidic residues" evidence="4">
    <location>
        <begin position="394"/>
        <end position="413"/>
    </location>
</feature>
<dbReference type="Pfam" id="PF00583">
    <property type="entry name" value="Acetyltransf_1"/>
    <property type="match status" value="1"/>
</dbReference>
<evidence type="ECO:0000256" key="1">
    <source>
        <dbReference type="ARBA" id="ARBA00022630"/>
    </source>
</evidence>
<evidence type="ECO:0000313" key="8">
    <source>
        <dbReference type="Proteomes" id="UP001209083"/>
    </source>
</evidence>
<dbReference type="EMBL" id="CP090958">
    <property type="protein sequence ID" value="WGW11263.1"/>
    <property type="molecule type" value="Genomic_DNA"/>
</dbReference>
<dbReference type="PANTHER" id="PTHR43408">
    <property type="entry name" value="FMN REDUCTASE (NADPH)"/>
    <property type="match status" value="1"/>
</dbReference>
<organism evidence="7 8">
    <name type="scientific">Saxibacter everestensis</name>
    <dbReference type="NCBI Taxonomy" id="2909229"/>
    <lineage>
        <taxon>Bacteria</taxon>
        <taxon>Bacillati</taxon>
        <taxon>Actinomycetota</taxon>
        <taxon>Actinomycetes</taxon>
        <taxon>Micrococcales</taxon>
        <taxon>Brevibacteriaceae</taxon>
        <taxon>Saxibacter</taxon>
    </lineage>
</organism>
<feature type="region of interest" description="Disordered" evidence="4">
    <location>
        <begin position="192"/>
        <end position="232"/>
    </location>
</feature>
<dbReference type="Gene3D" id="3.40.50.360">
    <property type="match status" value="1"/>
</dbReference>